<protein>
    <submittedName>
        <fullName evidence="3">Uncharacterized protein</fullName>
    </submittedName>
</protein>
<evidence type="ECO:0000313" key="3">
    <source>
        <dbReference type="EMBL" id="MFD0763383.1"/>
    </source>
</evidence>
<feature type="signal peptide" evidence="2">
    <location>
        <begin position="1"/>
        <end position="23"/>
    </location>
</feature>
<evidence type="ECO:0000313" key="4">
    <source>
        <dbReference type="Proteomes" id="UP001597073"/>
    </source>
</evidence>
<organism evidence="3 4">
    <name type="scientific">Mucilaginibacter lutimaris</name>
    <dbReference type="NCBI Taxonomy" id="931629"/>
    <lineage>
        <taxon>Bacteria</taxon>
        <taxon>Pseudomonadati</taxon>
        <taxon>Bacteroidota</taxon>
        <taxon>Sphingobacteriia</taxon>
        <taxon>Sphingobacteriales</taxon>
        <taxon>Sphingobacteriaceae</taxon>
        <taxon>Mucilaginibacter</taxon>
    </lineage>
</organism>
<feature type="compositionally biased region" description="Basic and acidic residues" evidence="1">
    <location>
        <begin position="420"/>
        <end position="436"/>
    </location>
</feature>
<keyword evidence="4" id="KW-1185">Reference proteome</keyword>
<comment type="caution">
    <text evidence="3">The sequence shown here is derived from an EMBL/GenBank/DDBJ whole genome shotgun (WGS) entry which is preliminary data.</text>
</comment>
<feature type="region of interest" description="Disordered" evidence="1">
    <location>
        <begin position="412"/>
        <end position="436"/>
    </location>
</feature>
<dbReference type="RefSeq" id="WP_377137413.1">
    <property type="nucleotide sequence ID" value="NZ_JBHTIA010000003.1"/>
</dbReference>
<feature type="chain" id="PRO_5045614936" evidence="2">
    <location>
        <begin position="24"/>
        <end position="456"/>
    </location>
</feature>
<reference evidence="4" key="1">
    <citation type="journal article" date="2019" name="Int. J. Syst. Evol. Microbiol.">
        <title>The Global Catalogue of Microorganisms (GCM) 10K type strain sequencing project: providing services to taxonomists for standard genome sequencing and annotation.</title>
        <authorList>
            <consortium name="The Broad Institute Genomics Platform"/>
            <consortium name="The Broad Institute Genome Sequencing Center for Infectious Disease"/>
            <person name="Wu L."/>
            <person name="Ma J."/>
        </authorList>
    </citation>
    <scope>NUCLEOTIDE SEQUENCE [LARGE SCALE GENOMIC DNA]</scope>
    <source>
        <strain evidence="4">CCUG 60742</strain>
    </source>
</reference>
<sequence>MKPTIKLALVFNLFLGLSFVANAQGPAATSPSAELKYRRSSLHLILLESEDFPRKDVVIKAYHAAPFPDKYNNHEIDLKSINPTPYLLTDAEKVASGTKKTGMAAFGANMLSGATAGIVDKDAADMPIVTDKIIKDKKIANQLVAKWFNRQADGSFDMKLVGERGSYDATEMQANIAKGSARGTASLADAGEELIGNTFVVLTKLKFVSNEPIAAAIREVAKLKANNLPALFQPAAYKVLDIAYNKAKEGYSVWTTSYLYKLKWNDSIASVFYNDLWIEKGKIDKKRMAAFDNSNLFQMEYIGSEKSSSLVTFSLKETRTEDQIVELATVRNVEHVFAKLQKAYEVFKPKTPIYSGEPVTAKIGMKEGLEGGEKFEVLEQTVDPKTGLTTYVKKGTVTVDKKQIWDNRFNAGEELSTGDNDDKKKDKKDKDKPAIDRTYFKGGGKFYAGMLLRQIK</sequence>
<keyword evidence="2" id="KW-0732">Signal</keyword>
<accession>A0ABW2ZBG4</accession>
<dbReference type="Proteomes" id="UP001597073">
    <property type="component" value="Unassembled WGS sequence"/>
</dbReference>
<proteinExistence type="predicted"/>
<evidence type="ECO:0000256" key="2">
    <source>
        <dbReference type="SAM" id="SignalP"/>
    </source>
</evidence>
<evidence type="ECO:0000256" key="1">
    <source>
        <dbReference type="SAM" id="MobiDB-lite"/>
    </source>
</evidence>
<name>A0ABW2ZBG4_9SPHI</name>
<gene>
    <name evidence="3" type="ORF">ACFQZI_00870</name>
</gene>
<dbReference type="EMBL" id="JBHTIA010000003">
    <property type="protein sequence ID" value="MFD0763383.1"/>
    <property type="molecule type" value="Genomic_DNA"/>
</dbReference>